<dbReference type="InterPro" id="IPR055235">
    <property type="entry name" value="ASD1_cat"/>
</dbReference>
<gene>
    <name evidence="8" type="ORF">LCGC14_0016310</name>
</gene>
<dbReference type="Pfam" id="PF06964">
    <property type="entry name" value="Alpha-L-AF_C"/>
    <property type="match status" value="1"/>
</dbReference>
<dbReference type="PANTHER" id="PTHR43576">
    <property type="entry name" value="ALPHA-L-ARABINOFURANOSIDASE C-RELATED"/>
    <property type="match status" value="1"/>
</dbReference>
<dbReference type="SMART" id="SM00813">
    <property type="entry name" value="Alpha-L-AF_C"/>
    <property type="match status" value="1"/>
</dbReference>
<sequence>MQSVQKATVLLDEAIDTISPYLHGQFAEHLGELVYDGVWVGEDSPIANTGGIRNDVVEALRPLELPVLRWPGGCFADVYHWRDGVGPREQRPMRVNVHWGMAPEPNAFGTHEFIALCRLIGAEPYFAANVGSGSPQELQEWVEYCNFAGASTLADERRANGRDEPFNIKFWGIGNENWGCGGNMNPEYYADLFCRYRTYAYQYPGSEVFAIASGPLGGDWGWTRRFFERACNSYWDRRKLVQGFAAHYYCGTAGTSATEYTPDEWLELLAKARAVEGVIVGHRAIMDEFDPQRRIKLFLDEWGAWHPVEPGKPMGGLYQQNTMRDALVAAISLDVFNRHADKLHMANIAQVVNVLQALLLTDGDRCIKTPTYHVFDLYRPHRGATAVRLVTESEPISDGGASAEDCRKCYLDTDADITLKALEASASIKDGVLCVTACNTHPTEPIEMELAVPGAKLGEIELVILAGADYLAHNTFERPEAVTLSAPQAVSAKGDTARIDVPPASVVRIRAGLT</sequence>
<dbReference type="SUPFAM" id="SSF51011">
    <property type="entry name" value="Glycosyl hydrolase domain"/>
    <property type="match status" value="1"/>
</dbReference>
<dbReference type="GO" id="GO:0046556">
    <property type="term" value="F:alpha-L-arabinofuranosidase activity"/>
    <property type="evidence" value="ECO:0007669"/>
    <property type="project" value="UniProtKB-EC"/>
</dbReference>
<keyword evidence="5" id="KW-0119">Carbohydrate metabolism</keyword>
<accession>A0A0F9W458</accession>
<evidence type="ECO:0000256" key="1">
    <source>
        <dbReference type="ARBA" id="ARBA00001462"/>
    </source>
</evidence>
<proteinExistence type="inferred from homology"/>
<dbReference type="InterPro" id="IPR013780">
    <property type="entry name" value="Glyco_hydro_b"/>
</dbReference>
<evidence type="ECO:0000259" key="7">
    <source>
        <dbReference type="SMART" id="SM00813"/>
    </source>
</evidence>
<dbReference type="EMBL" id="LAZR01000003">
    <property type="protein sequence ID" value="KKO11155.1"/>
    <property type="molecule type" value="Genomic_DNA"/>
</dbReference>
<dbReference type="Gene3D" id="3.20.20.80">
    <property type="entry name" value="Glycosidases"/>
    <property type="match status" value="1"/>
</dbReference>
<comment type="caution">
    <text evidence="8">The sequence shown here is derived from an EMBL/GenBank/DDBJ whole genome shotgun (WGS) entry which is preliminary data.</text>
</comment>
<organism evidence="8">
    <name type="scientific">marine sediment metagenome</name>
    <dbReference type="NCBI Taxonomy" id="412755"/>
    <lineage>
        <taxon>unclassified sequences</taxon>
        <taxon>metagenomes</taxon>
        <taxon>ecological metagenomes</taxon>
    </lineage>
</organism>
<dbReference type="Pfam" id="PF22848">
    <property type="entry name" value="ASD1_dom"/>
    <property type="match status" value="1"/>
</dbReference>
<dbReference type="AlphaFoldDB" id="A0A0F9W458"/>
<dbReference type="GO" id="GO:0000272">
    <property type="term" value="P:polysaccharide catabolic process"/>
    <property type="evidence" value="ECO:0007669"/>
    <property type="project" value="TreeGrafter"/>
</dbReference>
<evidence type="ECO:0000256" key="2">
    <source>
        <dbReference type="ARBA" id="ARBA00007186"/>
    </source>
</evidence>
<dbReference type="InterPro" id="IPR017853">
    <property type="entry name" value="GH"/>
</dbReference>
<name>A0A0F9W458_9ZZZZ</name>
<keyword evidence="4" id="KW-0378">Hydrolase</keyword>
<evidence type="ECO:0000256" key="3">
    <source>
        <dbReference type="ARBA" id="ARBA00012670"/>
    </source>
</evidence>
<dbReference type="PANTHER" id="PTHR43576:SF2">
    <property type="entry name" value="INTRACELLULAR EXO-ALPHA-L-ARABINOFURANOSIDASE 2"/>
    <property type="match status" value="1"/>
</dbReference>
<evidence type="ECO:0000256" key="6">
    <source>
        <dbReference type="ARBA" id="ARBA00023295"/>
    </source>
</evidence>
<comment type="catalytic activity">
    <reaction evidence="1">
        <text>Hydrolysis of terminal non-reducing alpha-L-arabinofuranoside residues in alpha-L-arabinosides.</text>
        <dbReference type="EC" id="3.2.1.55"/>
    </reaction>
</comment>
<reference evidence="8" key="1">
    <citation type="journal article" date="2015" name="Nature">
        <title>Complex archaea that bridge the gap between prokaryotes and eukaryotes.</title>
        <authorList>
            <person name="Spang A."/>
            <person name="Saw J.H."/>
            <person name="Jorgensen S.L."/>
            <person name="Zaremba-Niedzwiedzka K."/>
            <person name="Martijn J."/>
            <person name="Lind A.E."/>
            <person name="van Eijk R."/>
            <person name="Schleper C."/>
            <person name="Guy L."/>
            <person name="Ettema T.J."/>
        </authorList>
    </citation>
    <scope>NUCLEOTIDE SEQUENCE</scope>
</reference>
<protein>
    <recommendedName>
        <fullName evidence="3">non-reducing end alpha-L-arabinofuranosidase</fullName>
        <ecNumber evidence="3">3.2.1.55</ecNumber>
    </recommendedName>
</protein>
<evidence type="ECO:0000313" key="8">
    <source>
        <dbReference type="EMBL" id="KKO11155.1"/>
    </source>
</evidence>
<feature type="domain" description="Alpha-L-arabinofuranosidase C-terminal" evidence="7">
    <location>
        <begin position="300"/>
        <end position="505"/>
    </location>
</feature>
<keyword evidence="6" id="KW-0326">Glycosidase</keyword>
<dbReference type="SUPFAM" id="SSF51445">
    <property type="entry name" value="(Trans)glycosidases"/>
    <property type="match status" value="1"/>
</dbReference>
<evidence type="ECO:0000256" key="4">
    <source>
        <dbReference type="ARBA" id="ARBA00022801"/>
    </source>
</evidence>
<dbReference type="EC" id="3.2.1.55" evidence="3"/>
<evidence type="ECO:0000256" key="5">
    <source>
        <dbReference type="ARBA" id="ARBA00023277"/>
    </source>
</evidence>
<dbReference type="InterPro" id="IPR010720">
    <property type="entry name" value="Alpha-L-AF_C"/>
</dbReference>
<comment type="similarity">
    <text evidence="2">Belongs to the glycosyl hydrolase 51 family.</text>
</comment>
<dbReference type="GO" id="GO:0046373">
    <property type="term" value="P:L-arabinose metabolic process"/>
    <property type="evidence" value="ECO:0007669"/>
    <property type="project" value="InterPro"/>
</dbReference>
<dbReference type="Gene3D" id="2.60.40.1180">
    <property type="entry name" value="Golgi alpha-mannosidase II"/>
    <property type="match status" value="1"/>
</dbReference>